<comment type="caution">
    <text evidence="1">The sequence shown here is derived from an EMBL/GenBank/DDBJ whole genome shotgun (WGS) entry which is preliminary data.</text>
</comment>
<dbReference type="EMBL" id="MIKE01000028">
    <property type="protein sequence ID" value="OHT43393.1"/>
    <property type="molecule type" value="Genomic_DNA"/>
</dbReference>
<gene>
    <name evidence="2" type="ORF">B0A71_09780</name>
    <name evidence="1" type="ORF">BHE19_19075</name>
</gene>
<sequence length="900" mass="104016">MSILNPHNTIPKKVATEDDLDFFYLRKKGIEYIEQLGGKLWTDFNSHDPGITMLEMLCYAITDLGMRTDLPIENLLASDVKEKDIPNQFFKASEVLTTSPVTALDYRKLFIDIDGVKNCWPAKHYKTVYVNCKDEQLSYNYQDFNELPSRLKKQFQLKGLYDLYVDFESNKLSDINNVKDLIRKKFHANRNLCEDLINIIKVDEYPIKICASIEIDTQADEEMVHALVLTALDGYLSTTVNFYSVKQMLDKGYTSLEIFDGPVLEHGFIDTKELIEAELTSEVRLSDIIKLIMNVPGVLTIKDISLGNCGDDEAVANQWLLCLKEYQKPVICNKSVFNYNKGVLPLNINKTQVDLYLKEINDVKDKATDYSSKHKELKIPKGTYLNPNSYTTIQNDFPDTYGIGEVGLPSGATVARQSQAKQLKAYLLFFDQILASYFKHLGKVNEILSVSGNLTKTFFTQAVKDIKGFSELVEDYPENNDDYLTEILFKELDNNIERRNSILDHLLGRFAERFSEYVFINKSIYGSATDEVVLKNKEDFLKDYKIVSKNRGSSFNYYRQPNSNLWDTDNVSGVKKRIARLLGIKNYNRRHLSDSFVDLYHFIDSDNQLVYRWRIRDDKNKIVLSATTEYYDTSIANREMYFAILQIIQTREYNVEEAFKKGITDPQVIDNIQIHRSPSGKYSYDIINPLITDVNNKDRIIAKRYTYYSSLAKVKQSILDLIHFMKEVFTEEGLFIVEHMMLRPDVNQTIVDSTTFLPICTDECKSCEPLDPYSYRVSIILPGYTLRFANIDFRNYIEKVIKEELPAHVLAKICWIGHRKNEIQNPAENELLRFENSYKDYLFAKTLLNQNQPETDLIKLITSLSNLSNLYPTGRLFDCNDENENQFEKIILGKTNLGSL</sequence>
<reference evidence="2 4" key="3">
    <citation type="submission" date="2016-11" db="EMBL/GenBank/DDBJ databases">
        <title>Whole genomes of Flavobacteriaceae.</title>
        <authorList>
            <person name="Stine C."/>
            <person name="Li C."/>
            <person name="Tadesse D."/>
        </authorList>
    </citation>
    <scope>NUCLEOTIDE SEQUENCE [LARGE SCALE GENOMIC DNA]</scope>
    <source>
        <strain evidence="2 4">ATCC BAA-2541</strain>
    </source>
</reference>
<name>A0A1S1J526_9FLAO</name>
<dbReference type="EMBL" id="MUHG01000017">
    <property type="protein sequence ID" value="OXB19729.1"/>
    <property type="molecule type" value="Genomic_DNA"/>
</dbReference>
<evidence type="ECO:0000313" key="3">
    <source>
        <dbReference type="Proteomes" id="UP000180252"/>
    </source>
</evidence>
<organism evidence="1 3">
    <name type="scientific">Flavobacterium tructae</name>
    <dbReference type="NCBI Taxonomy" id="1114873"/>
    <lineage>
        <taxon>Bacteria</taxon>
        <taxon>Pseudomonadati</taxon>
        <taxon>Bacteroidota</taxon>
        <taxon>Flavobacteriia</taxon>
        <taxon>Flavobacteriales</taxon>
        <taxon>Flavobacteriaceae</taxon>
        <taxon>Flavobacterium</taxon>
    </lineage>
</organism>
<dbReference type="AlphaFoldDB" id="A0A1S1J526"/>
<reference evidence="1" key="2">
    <citation type="submission" date="2016-09" db="EMBL/GenBank/DDBJ databases">
        <authorList>
            <person name="Capua I."/>
            <person name="De Benedictis P."/>
            <person name="Joannis T."/>
            <person name="Lombin L.H."/>
            <person name="Cattoli G."/>
        </authorList>
    </citation>
    <scope>NUCLEOTIDE SEQUENCE [LARGE SCALE GENOMIC DNA]</scope>
    <source>
        <strain evidence="1">MSU</strain>
    </source>
</reference>
<evidence type="ECO:0000313" key="2">
    <source>
        <dbReference type="EMBL" id="OXB19729.1"/>
    </source>
</evidence>
<dbReference type="OrthoDB" id="8263000at2"/>
<evidence type="ECO:0000313" key="1">
    <source>
        <dbReference type="EMBL" id="OHT43393.1"/>
    </source>
</evidence>
<accession>A0A1S1J526</accession>
<protein>
    <submittedName>
        <fullName evidence="1">Uncharacterized protein</fullName>
    </submittedName>
</protein>
<reference evidence="3" key="1">
    <citation type="submission" date="2016-09" db="EMBL/GenBank/DDBJ databases">
        <authorList>
            <person name="Chen S."/>
            <person name="Walker E."/>
        </authorList>
    </citation>
    <scope>NUCLEOTIDE SEQUENCE [LARGE SCALE GENOMIC DNA]</scope>
    <source>
        <strain evidence="3">MSU</strain>
    </source>
</reference>
<dbReference type="STRING" id="1278819.BHE19_19075"/>
<dbReference type="Proteomes" id="UP000198319">
    <property type="component" value="Unassembled WGS sequence"/>
</dbReference>
<dbReference type="RefSeq" id="WP_070908777.1">
    <property type="nucleotide sequence ID" value="NZ_MIKE01000028.1"/>
</dbReference>
<dbReference type="Proteomes" id="UP000180252">
    <property type="component" value="Unassembled WGS sequence"/>
</dbReference>
<keyword evidence="4" id="KW-1185">Reference proteome</keyword>
<proteinExistence type="predicted"/>
<evidence type="ECO:0000313" key="4">
    <source>
        <dbReference type="Proteomes" id="UP000198319"/>
    </source>
</evidence>